<evidence type="ECO:0008006" key="4">
    <source>
        <dbReference type="Google" id="ProtNLM"/>
    </source>
</evidence>
<comment type="caution">
    <text evidence="2">The sequence shown here is derived from an EMBL/GenBank/DDBJ whole genome shotgun (WGS) entry which is preliminary data.</text>
</comment>
<evidence type="ECO:0000313" key="2">
    <source>
        <dbReference type="EMBL" id="MCA4703102.1"/>
    </source>
</evidence>
<keyword evidence="1" id="KW-0732">Signal</keyword>
<evidence type="ECO:0000313" key="3">
    <source>
        <dbReference type="Proteomes" id="UP001198461"/>
    </source>
</evidence>
<dbReference type="Proteomes" id="UP001198461">
    <property type="component" value="Unassembled WGS sequence"/>
</dbReference>
<accession>A0AAW4SR01</accession>
<gene>
    <name evidence="2" type="ORF">LD004_05675</name>
</gene>
<feature type="signal peptide" evidence="1">
    <location>
        <begin position="1"/>
        <end position="20"/>
    </location>
</feature>
<evidence type="ECO:0000256" key="1">
    <source>
        <dbReference type="SAM" id="SignalP"/>
    </source>
</evidence>
<proteinExistence type="predicted"/>
<dbReference type="AlphaFoldDB" id="A0AAW4SR01"/>
<name>A0AAW4SR01_9BACE</name>
<organism evidence="2 3">
    <name type="scientific">Bacteroides xylanisolvens</name>
    <dbReference type="NCBI Taxonomy" id="371601"/>
    <lineage>
        <taxon>Bacteria</taxon>
        <taxon>Pseudomonadati</taxon>
        <taxon>Bacteroidota</taxon>
        <taxon>Bacteroidia</taxon>
        <taxon>Bacteroidales</taxon>
        <taxon>Bacteroidaceae</taxon>
        <taxon>Bacteroides</taxon>
    </lineage>
</organism>
<reference evidence="2" key="1">
    <citation type="submission" date="2023-08" db="EMBL/GenBank/DDBJ databases">
        <title>Mucin Metabolism Genes Underlie the Key Renovations of Bacteroides xylanisolvens Genomes in Captive Great Apes.</title>
        <authorList>
            <person name="Nishida A.H."/>
        </authorList>
    </citation>
    <scope>NUCLEOTIDE SEQUENCE</scope>
    <source>
        <strain evidence="2">P13.H9</strain>
    </source>
</reference>
<protein>
    <recommendedName>
        <fullName evidence="4">DUF1593 domain-containing protein</fullName>
    </recommendedName>
</protein>
<sequence length="297" mass="33795">MKVIVLIICSLISIPVAVNAEPLWNGRGRIVVSCDGNEHDWDDWAATSMNFAVLASQRLQDKLPLYIYSDHIWGSNQERSNVKGMCAYNHMRESAINGAANFGFNNTRLVCAVDNPEVAYNALRDEINKSSLENPLFIIAAGPMQVVGEGINRASREKRRFVTIISHSKWNNIHSDNPQKNFSWDNHSGWTFDEMVDAFSSSKGGKCKFVKIPDQNYNLQCDRKEFDWLRLSAARSCSYYKHGSWDWLYIRLESCAVKNGTYFDVSDTGMIVFLLTGDDRATPDVIRRLMEMPLYAK</sequence>
<dbReference type="EMBL" id="JAIWYE010000012">
    <property type="protein sequence ID" value="MCA4703102.1"/>
    <property type="molecule type" value="Genomic_DNA"/>
</dbReference>
<feature type="chain" id="PRO_5043991766" description="DUF1593 domain-containing protein" evidence="1">
    <location>
        <begin position="21"/>
        <end position="297"/>
    </location>
</feature>
<dbReference type="RefSeq" id="WP_225450637.1">
    <property type="nucleotide sequence ID" value="NZ_JAIWXB010000011.1"/>
</dbReference>